<dbReference type="InterPro" id="IPR011047">
    <property type="entry name" value="Quinoprotein_ADH-like_sf"/>
</dbReference>
<dbReference type="GeneID" id="28840960"/>
<sequence length="1257" mass="139101">MSGAEAGLVLGTISAIISIIDATKKVYEAVEDEVGLPTNFKKSATKLPLILKLLEHAEEYVNNETDESIKAAFTPTLEDCKVQAIQLQELFEKVMPGEGDSRWDRYMKAARTIGEGGRVESLVGRILDDLQLLATRFPEVTTSRGKDQLATAIEEVTKMEPSLPDGFEQTPAYAHYGSGAQNVHLGGGNQYINGPGNQLNGPGNQYNGTNHIVNNHKITTPDDIDRSCLRSLRCPDTLAVKNRLKENKDKLLPKSIDWILQDPRYISWKDGEDVCLLWIKGGAGKGKTMISIGLIERLSRPQDESTVVTYFFCQEADYELKTLEAIIKGLILQLVTQQKDLKESLRRRWDTTNERFDEDVTSWRTLWNIFLEMLSRCKCPRVYVIVDALDECQDDGMADFLKLIVRTGLDQPSKIKWLLTSRPLDSAERELLAGSDQVGISLELNQKQLSEVVKTFIASKAIELDRRHHYGPTLRQKVETELAAKAEDTMLWVSLVCRRLESVHRDKVLTTIQDLPPDLPDFYRRVFNQLNEGESAVVKGCMRLLKAMMLAYRPLNVEEVGSVTGLSKQLVAIEVWVDRCASFVKRRGTDIEFVHQSARDFLAGRDGQSIFNSYEHYGHGEIALNCLSHLTKRLKINLADLSRPDSTRESMKTNALLISVDYTATFWVQHMECVKRTTLVQNALAEQGEASTFLRTRLLEWLECLSLLDRLPSAIETLSTFTDVIKKNPSLSNLVQDATRFLLRHYLTIATWPLQIYSSAIVFSPRTSVVRTNNLDKLPMWLGTLPQVEDSWASLIQTLAGHLGWVEAVAFSPDGKHIASGSRDNTIKLWDASTGSLQKTLASHLGLVGAIAFSLDGKHIASGSGDNTIKLWDASTGSLQKTLVGHLDLVKAIAFSLDGKHIASGSWDNTIKLWDASIGSLQKTLVGHLDWVEAIAFSPDSKHIASGSRDNTIKLWDASTGSLQKTLVGHLGWVEAIAFSLDGKQIATGSNDNTIKLWDASTGSLQKTLVGHSGLVAAIAFSPDSKQIATGSGDNTIKLWDASTGGLQRTLVGHLGLVAAIAFSPDGKHIASGSADNTIKLWDASTGGLQKTLAGHSDWVEAVAFSPDGKQIATGSDDNTIKLWDVTKALKVSKLLGSTLGSHLRHRAWREIKTSKPVFSLKFSANGRHLITNLGQIKIESILANRQSFGFESLENLWVDNQWIYYGAMPIFRLPLDFEVQCHDAIGDQLGIGFRNGQVLSFYINRKSLNSIFKNSA</sequence>
<dbReference type="InterPro" id="IPR056884">
    <property type="entry name" value="NPHP3-like_N"/>
</dbReference>
<dbReference type="Proteomes" id="UP000091956">
    <property type="component" value="Unassembled WGS sequence"/>
</dbReference>
<feature type="repeat" description="WD" evidence="3">
    <location>
        <begin position="1009"/>
        <end position="1050"/>
    </location>
</feature>
<dbReference type="EMBL" id="KV460237">
    <property type="protein sequence ID" value="OBT95231.2"/>
    <property type="molecule type" value="Genomic_DNA"/>
</dbReference>
<dbReference type="STRING" id="342668.A0A1B8GHC3"/>
<feature type="repeat" description="WD" evidence="3">
    <location>
        <begin position="883"/>
        <end position="924"/>
    </location>
</feature>
<dbReference type="PROSITE" id="PS50837">
    <property type="entry name" value="NACHT"/>
    <property type="match status" value="1"/>
</dbReference>
<dbReference type="Pfam" id="PF17107">
    <property type="entry name" value="SesA"/>
    <property type="match status" value="1"/>
</dbReference>
<dbReference type="PROSITE" id="PS50294">
    <property type="entry name" value="WD_REPEATS_REGION"/>
    <property type="match status" value="8"/>
</dbReference>
<feature type="domain" description="NACHT" evidence="4">
    <location>
        <begin position="275"/>
        <end position="423"/>
    </location>
</feature>
<protein>
    <recommendedName>
        <fullName evidence="4">NACHT domain-containing protein</fullName>
    </recommendedName>
</protein>
<keyword evidence="6" id="KW-1185">Reference proteome</keyword>
<dbReference type="Gene3D" id="2.130.10.10">
    <property type="entry name" value="YVTN repeat-like/Quinoprotein amine dehydrogenase"/>
    <property type="match status" value="3"/>
</dbReference>
<dbReference type="InterPro" id="IPR019775">
    <property type="entry name" value="WD40_repeat_CS"/>
</dbReference>
<dbReference type="PANTHER" id="PTHR19848">
    <property type="entry name" value="WD40 REPEAT PROTEIN"/>
    <property type="match status" value="1"/>
</dbReference>
<dbReference type="SUPFAM" id="SSF52540">
    <property type="entry name" value="P-loop containing nucleoside triphosphate hydrolases"/>
    <property type="match status" value="1"/>
</dbReference>
<dbReference type="AlphaFoldDB" id="A0A1B8GHC3"/>
<reference evidence="5 6" key="1">
    <citation type="submission" date="2016-03" db="EMBL/GenBank/DDBJ databases">
        <title>Comparative genomics of Pseudogymnoascus destructans, the fungus causing white-nose syndrome of bats.</title>
        <authorList>
            <person name="Palmer J.M."/>
            <person name="Drees K.P."/>
            <person name="Foster J.T."/>
            <person name="Lindner D.L."/>
        </authorList>
    </citation>
    <scope>NUCLEOTIDE SEQUENCE [LARGE SCALE GENOMIC DNA]</scope>
    <source>
        <strain evidence="5 6">UAMH 10579</strain>
    </source>
</reference>
<dbReference type="CDD" id="cd00200">
    <property type="entry name" value="WD40"/>
    <property type="match status" value="1"/>
</dbReference>
<proteinExistence type="predicted"/>
<dbReference type="InterPro" id="IPR020472">
    <property type="entry name" value="WD40_PAC1"/>
</dbReference>
<dbReference type="InterPro" id="IPR027417">
    <property type="entry name" value="P-loop_NTPase"/>
</dbReference>
<dbReference type="PROSITE" id="PS50082">
    <property type="entry name" value="WD_REPEATS_2"/>
    <property type="match status" value="8"/>
</dbReference>
<feature type="repeat" description="WD" evidence="3">
    <location>
        <begin position="1051"/>
        <end position="1092"/>
    </location>
</feature>
<feature type="repeat" description="WD" evidence="3">
    <location>
        <begin position="967"/>
        <end position="1008"/>
    </location>
</feature>
<gene>
    <name evidence="5" type="ORF">VE01_07574</name>
</gene>
<dbReference type="SUPFAM" id="SSF50998">
    <property type="entry name" value="Quinoprotein alcohol dehydrogenase-like"/>
    <property type="match status" value="1"/>
</dbReference>
<evidence type="ECO:0000256" key="3">
    <source>
        <dbReference type="PROSITE-ProRule" id="PRU00221"/>
    </source>
</evidence>
<dbReference type="PROSITE" id="PS00678">
    <property type="entry name" value="WD_REPEATS_1"/>
    <property type="match status" value="7"/>
</dbReference>
<dbReference type="InterPro" id="IPR007111">
    <property type="entry name" value="NACHT_NTPase"/>
</dbReference>
<feature type="repeat" description="WD" evidence="3">
    <location>
        <begin position="799"/>
        <end position="840"/>
    </location>
</feature>
<keyword evidence="2" id="KW-0677">Repeat</keyword>
<accession>A0A1B8GHC3</accession>
<dbReference type="InterPro" id="IPR031352">
    <property type="entry name" value="SesA"/>
</dbReference>
<dbReference type="InterPro" id="IPR015943">
    <property type="entry name" value="WD40/YVTN_repeat-like_dom_sf"/>
</dbReference>
<feature type="repeat" description="WD" evidence="3">
    <location>
        <begin position="925"/>
        <end position="966"/>
    </location>
</feature>
<dbReference type="RefSeq" id="XP_059319571.1">
    <property type="nucleotide sequence ID" value="XM_059463893.1"/>
</dbReference>
<evidence type="ECO:0000313" key="5">
    <source>
        <dbReference type="EMBL" id="OBT95231.2"/>
    </source>
</evidence>
<evidence type="ECO:0000256" key="2">
    <source>
        <dbReference type="ARBA" id="ARBA00022737"/>
    </source>
</evidence>
<name>A0A1B8GHC3_9PEZI</name>
<evidence type="ECO:0000256" key="1">
    <source>
        <dbReference type="ARBA" id="ARBA00022574"/>
    </source>
</evidence>
<dbReference type="PANTHER" id="PTHR19848:SF8">
    <property type="entry name" value="F-BOX AND WD REPEAT DOMAIN CONTAINING 7"/>
    <property type="match status" value="1"/>
</dbReference>
<organism evidence="5 6">
    <name type="scientific">Pseudogymnoascus verrucosus</name>
    <dbReference type="NCBI Taxonomy" id="342668"/>
    <lineage>
        <taxon>Eukaryota</taxon>
        <taxon>Fungi</taxon>
        <taxon>Dikarya</taxon>
        <taxon>Ascomycota</taxon>
        <taxon>Pezizomycotina</taxon>
        <taxon>Leotiomycetes</taxon>
        <taxon>Thelebolales</taxon>
        <taxon>Thelebolaceae</taxon>
        <taxon>Pseudogymnoascus</taxon>
    </lineage>
</organism>
<keyword evidence="1 3" id="KW-0853">WD repeat</keyword>
<dbReference type="SMART" id="SM00320">
    <property type="entry name" value="WD40"/>
    <property type="match status" value="9"/>
</dbReference>
<dbReference type="InterPro" id="IPR001680">
    <property type="entry name" value="WD40_rpt"/>
</dbReference>
<dbReference type="Gene3D" id="3.40.50.300">
    <property type="entry name" value="P-loop containing nucleotide triphosphate hydrolases"/>
    <property type="match status" value="1"/>
</dbReference>
<reference evidence="6" key="2">
    <citation type="journal article" date="2018" name="Nat. Commun.">
        <title>Extreme sensitivity to ultraviolet light in the fungal pathogen causing white-nose syndrome of bats.</title>
        <authorList>
            <person name="Palmer J.M."/>
            <person name="Drees K.P."/>
            <person name="Foster J.T."/>
            <person name="Lindner D.L."/>
        </authorList>
    </citation>
    <scope>NUCLEOTIDE SEQUENCE [LARGE SCALE GENOMIC DNA]</scope>
    <source>
        <strain evidence="6">UAMH 10579</strain>
    </source>
</reference>
<dbReference type="Pfam" id="PF00400">
    <property type="entry name" value="WD40"/>
    <property type="match status" value="8"/>
</dbReference>
<evidence type="ECO:0000313" key="6">
    <source>
        <dbReference type="Proteomes" id="UP000091956"/>
    </source>
</evidence>
<dbReference type="FunFam" id="3.40.50.300:FF:001638">
    <property type="entry name" value="NACHT and WD40 domain protein"/>
    <property type="match status" value="1"/>
</dbReference>
<feature type="repeat" description="WD" evidence="3">
    <location>
        <begin position="841"/>
        <end position="882"/>
    </location>
</feature>
<dbReference type="PRINTS" id="PR00320">
    <property type="entry name" value="GPROTEINBRPT"/>
</dbReference>
<feature type="repeat" description="WD" evidence="3">
    <location>
        <begin position="1093"/>
        <end position="1134"/>
    </location>
</feature>
<dbReference type="Pfam" id="PF24883">
    <property type="entry name" value="NPHP3_N"/>
    <property type="match status" value="1"/>
</dbReference>
<evidence type="ECO:0000259" key="4">
    <source>
        <dbReference type="PROSITE" id="PS50837"/>
    </source>
</evidence>